<feature type="transmembrane region" description="Helical" evidence="1">
    <location>
        <begin position="35"/>
        <end position="56"/>
    </location>
</feature>
<dbReference type="AlphaFoldDB" id="A0A379FV57"/>
<name>A0A379FV57_PRORE</name>
<reference evidence="2 3" key="1">
    <citation type="submission" date="2018-06" db="EMBL/GenBank/DDBJ databases">
        <authorList>
            <consortium name="Pathogen Informatics"/>
            <person name="Doyle S."/>
        </authorList>
    </citation>
    <scope>NUCLEOTIDE SEQUENCE [LARGE SCALE GENOMIC DNA]</scope>
    <source>
        <strain evidence="2 3">NCTC11801</strain>
    </source>
</reference>
<keyword evidence="1" id="KW-1133">Transmembrane helix</keyword>
<protein>
    <submittedName>
        <fullName evidence="2">Uncharacterized protein</fullName>
    </submittedName>
</protein>
<keyword evidence="1" id="KW-0472">Membrane</keyword>
<dbReference type="RefSeq" id="WP_115167841.1">
    <property type="nucleotide sequence ID" value="NZ_CP077317.1"/>
</dbReference>
<dbReference type="Proteomes" id="UP000254208">
    <property type="component" value="Unassembled WGS sequence"/>
</dbReference>
<evidence type="ECO:0000313" key="2">
    <source>
        <dbReference type="EMBL" id="SUC32714.1"/>
    </source>
</evidence>
<feature type="transmembrane region" description="Helical" evidence="1">
    <location>
        <begin position="77"/>
        <end position="96"/>
    </location>
</feature>
<dbReference type="GeneID" id="93674355"/>
<gene>
    <name evidence="2" type="ORF">NCTC11801_03716</name>
</gene>
<accession>A0A379FV57</accession>
<evidence type="ECO:0000256" key="1">
    <source>
        <dbReference type="SAM" id="Phobius"/>
    </source>
</evidence>
<dbReference type="EMBL" id="UGTZ01000001">
    <property type="protein sequence ID" value="SUC32714.1"/>
    <property type="molecule type" value="Genomic_DNA"/>
</dbReference>
<sequence length="332" mass="39220">MSFIVYVVAVGFFIRWMIRHKEKFTLNEESLHKQWLFRLAVIFPIISSLYFMVCLGSDYPFKHDADGYNNFLEINKFSLGILALSPILGAFVVYAHRSYQTELQIKTAKEQLEEAQKKNRIDIYFSKRKFINEQLSSIITVNDEKITKFTSLHISAFKTYNYEDKMAKCLSDEIESNIIKFNQLTLFSAGFSTLDIFSLLEDYDKNQNLIHKDKMKFLDVDFYLNNIKNIFYIEKKSSLINDYDKWLSEGSLLYKKMKTVNNEFDFEYYPDVKHGYITLYSNSLYFVEDMVNIISEIMVVLYPDEDINILLPSLNDIKNKIKDIQKDLSNLY</sequence>
<organism evidence="2 3">
    <name type="scientific">Providencia rettgeri</name>
    <dbReference type="NCBI Taxonomy" id="587"/>
    <lineage>
        <taxon>Bacteria</taxon>
        <taxon>Pseudomonadati</taxon>
        <taxon>Pseudomonadota</taxon>
        <taxon>Gammaproteobacteria</taxon>
        <taxon>Enterobacterales</taxon>
        <taxon>Morganellaceae</taxon>
        <taxon>Providencia</taxon>
    </lineage>
</organism>
<evidence type="ECO:0000313" key="3">
    <source>
        <dbReference type="Proteomes" id="UP000254208"/>
    </source>
</evidence>
<keyword evidence="1" id="KW-0812">Transmembrane</keyword>
<proteinExistence type="predicted"/>